<keyword evidence="3" id="KW-1185">Reference proteome</keyword>
<dbReference type="Proteomes" id="UP001596364">
    <property type="component" value="Unassembled WGS sequence"/>
</dbReference>
<dbReference type="Gene3D" id="3.40.50.1820">
    <property type="entry name" value="alpha/beta hydrolase"/>
    <property type="match status" value="1"/>
</dbReference>
<accession>A0ABW1XHE9</accession>
<dbReference type="EMBL" id="JBHSUS010000001">
    <property type="protein sequence ID" value="MFC6438610.1"/>
    <property type="molecule type" value="Genomic_DNA"/>
</dbReference>
<dbReference type="GO" id="GO:0016787">
    <property type="term" value="F:hydrolase activity"/>
    <property type="evidence" value="ECO:0007669"/>
    <property type="project" value="UniProtKB-KW"/>
</dbReference>
<dbReference type="RefSeq" id="WP_131259499.1">
    <property type="nucleotide sequence ID" value="NZ_JBHSUS010000001.1"/>
</dbReference>
<gene>
    <name evidence="2" type="ORF">ACFP85_00350</name>
</gene>
<organism evidence="2 3">
    <name type="scientific">Pseudobowmanella zhangzhouensis</name>
    <dbReference type="NCBI Taxonomy" id="1537679"/>
    <lineage>
        <taxon>Bacteria</taxon>
        <taxon>Pseudomonadati</taxon>
        <taxon>Pseudomonadota</taxon>
        <taxon>Gammaproteobacteria</taxon>
        <taxon>Alteromonadales</taxon>
        <taxon>Alteromonadaceae</taxon>
    </lineage>
</organism>
<dbReference type="InterPro" id="IPR029058">
    <property type="entry name" value="AB_hydrolase_fold"/>
</dbReference>
<keyword evidence="2" id="KW-0378">Hydrolase</keyword>
<protein>
    <submittedName>
        <fullName evidence="2">Alpha/beta fold hydrolase</fullName>
    </submittedName>
</protein>
<evidence type="ECO:0000259" key="1">
    <source>
        <dbReference type="Pfam" id="PF12146"/>
    </source>
</evidence>
<dbReference type="InterPro" id="IPR022742">
    <property type="entry name" value="Hydrolase_4"/>
</dbReference>
<sequence length="226" mass="25117">MKLVLLPGMDGTSRLFDEFIDKLDYNESFAIVLPQCGDQSYTSLAAFVSRQLPKTDCIVLAESFSGGIALKLLENHSNIKAVIFAASFLSCPRPFLVNIAKYLPLSKIAMWPVSKVFLKLFMWGNNASDEQLSLFKRVMDDVQPDTLRKRLAALAHLDGLKSRSDIPALCLVAKNDKLVPSQKSNEFRQVFSNIQVVGLSGPHFLLQTNAEGAARVIQEFINKLPE</sequence>
<dbReference type="SUPFAM" id="SSF53474">
    <property type="entry name" value="alpha/beta-Hydrolases"/>
    <property type="match status" value="1"/>
</dbReference>
<proteinExistence type="predicted"/>
<reference evidence="3" key="1">
    <citation type="journal article" date="2019" name="Int. J. Syst. Evol. Microbiol.">
        <title>The Global Catalogue of Microorganisms (GCM) 10K type strain sequencing project: providing services to taxonomists for standard genome sequencing and annotation.</title>
        <authorList>
            <consortium name="The Broad Institute Genomics Platform"/>
            <consortium name="The Broad Institute Genome Sequencing Center for Infectious Disease"/>
            <person name="Wu L."/>
            <person name="Ma J."/>
        </authorList>
    </citation>
    <scope>NUCLEOTIDE SEQUENCE [LARGE SCALE GENOMIC DNA]</scope>
    <source>
        <strain evidence="3">CGMCC 1.16031</strain>
    </source>
</reference>
<evidence type="ECO:0000313" key="2">
    <source>
        <dbReference type="EMBL" id="MFC6438610.1"/>
    </source>
</evidence>
<name>A0ABW1XHE9_9ALTE</name>
<feature type="domain" description="Serine aminopeptidase S33" evidence="1">
    <location>
        <begin position="45"/>
        <end position="188"/>
    </location>
</feature>
<dbReference type="Pfam" id="PF12146">
    <property type="entry name" value="Hydrolase_4"/>
    <property type="match status" value="1"/>
</dbReference>
<evidence type="ECO:0000313" key="3">
    <source>
        <dbReference type="Proteomes" id="UP001596364"/>
    </source>
</evidence>
<comment type="caution">
    <text evidence="2">The sequence shown here is derived from an EMBL/GenBank/DDBJ whole genome shotgun (WGS) entry which is preliminary data.</text>
</comment>